<proteinExistence type="predicted"/>
<keyword evidence="5" id="KW-1185">Reference proteome</keyword>
<dbReference type="Gene3D" id="3.55.50.30">
    <property type="match status" value="1"/>
</dbReference>
<dbReference type="InterPro" id="IPR032508">
    <property type="entry name" value="FecR_C"/>
</dbReference>
<organism evidence="4 5">
    <name type="scientific">Filimonas effusa</name>
    <dbReference type="NCBI Taxonomy" id="2508721"/>
    <lineage>
        <taxon>Bacteria</taxon>
        <taxon>Pseudomonadati</taxon>
        <taxon>Bacteroidota</taxon>
        <taxon>Chitinophagia</taxon>
        <taxon>Chitinophagales</taxon>
        <taxon>Chitinophagaceae</taxon>
        <taxon>Filimonas</taxon>
    </lineage>
</organism>
<dbReference type="InterPro" id="IPR012373">
    <property type="entry name" value="Ferrdict_sens_TM"/>
</dbReference>
<keyword evidence="1" id="KW-0812">Transmembrane</keyword>
<protein>
    <submittedName>
        <fullName evidence="4">FecR family protein</fullName>
    </submittedName>
</protein>
<dbReference type="OrthoDB" id="680510at2"/>
<dbReference type="EMBL" id="SDHZ01000002">
    <property type="protein sequence ID" value="RXK83216.1"/>
    <property type="molecule type" value="Genomic_DNA"/>
</dbReference>
<feature type="domain" description="FecR protein" evidence="2">
    <location>
        <begin position="225"/>
        <end position="319"/>
    </location>
</feature>
<keyword evidence="1" id="KW-0472">Membrane</keyword>
<dbReference type="PANTHER" id="PTHR30273:SF2">
    <property type="entry name" value="PROTEIN FECR"/>
    <property type="match status" value="1"/>
</dbReference>
<dbReference type="Proteomes" id="UP000290545">
    <property type="component" value="Unassembled WGS sequence"/>
</dbReference>
<dbReference type="Pfam" id="PF16344">
    <property type="entry name" value="FecR_C"/>
    <property type="match status" value="1"/>
</dbReference>
<evidence type="ECO:0000256" key="1">
    <source>
        <dbReference type="SAM" id="Phobius"/>
    </source>
</evidence>
<evidence type="ECO:0000259" key="2">
    <source>
        <dbReference type="Pfam" id="PF04773"/>
    </source>
</evidence>
<keyword evidence="1" id="KW-1133">Transmembrane helix</keyword>
<dbReference type="RefSeq" id="WP_129004271.1">
    <property type="nucleotide sequence ID" value="NZ_SDHZ01000002.1"/>
</dbReference>
<dbReference type="InterPro" id="IPR006860">
    <property type="entry name" value="FecR"/>
</dbReference>
<dbReference type="AlphaFoldDB" id="A0A4Q1D5G8"/>
<dbReference type="PANTHER" id="PTHR30273">
    <property type="entry name" value="PERIPLASMIC SIGNAL SENSOR AND SIGMA FACTOR ACTIVATOR FECR-RELATED"/>
    <property type="match status" value="1"/>
</dbReference>
<gene>
    <name evidence="4" type="ORF">ESB13_13955</name>
</gene>
<comment type="caution">
    <text evidence="4">The sequence shown here is derived from an EMBL/GenBank/DDBJ whole genome shotgun (WGS) entry which is preliminary data.</text>
</comment>
<sequence>MNATLLRDLLDKYMSETASPQERAQLHTLLQNDDYSRVLAGIIDDDLGRQHYDNAPDENIRQQLLDRIMPVIQHGVSYSEILPAAAHSIMPQETGLAAISRKEQVAATTLSHKALSAPVVTMRRRLQRMAYAAAILLLFVSTAVWLKWPLHKPQEQPAIAIAAIPPGRNGAILTLADGSTILLDSAANGAVASDANGTITKTADGSLVYIAGNGFAGTGAQLFNTLRTPPGRQFNVVLPDGSKVWLNAASTLRYPTAFAGNERLVSLTGEAYFEVTSNSSRPFKVQSPGQLVQVLGTHFNINAYANEPLTNTTLLEGSVSVTALPFDSIAGQTLKLQPKLLLPGQQSQRNTAGGLAIVHADVQQSIAWKEGLFSFKKADLRAIMRQVERWYQVQVAYERNPGGETFTGKIGRNLSLQELMEGLAFTHVKYRIEPGNKIVIE</sequence>
<reference evidence="4 5" key="1">
    <citation type="submission" date="2019-01" db="EMBL/GenBank/DDBJ databases">
        <title>Filimonas sp. strain TTM-71.</title>
        <authorList>
            <person name="Chen W.-M."/>
        </authorList>
    </citation>
    <scope>NUCLEOTIDE SEQUENCE [LARGE SCALE GENOMIC DNA]</scope>
    <source>
        <strain evidence="4 5">TTM-71</strain>
    </source>
</reference>
<feature type="domain" description="Protein FecR C-terminal" evidence="3">
    <location>
        <begin position="373"/>
        <end position="439"/>
    </location>
</feature>
<evidence type="ECO:0000259" key="3">
    <source>
        <dbReference type="Pfam" id="PF16344"/>
    </source>
</evidence>
<dbReference type="Pfam" id="PF04773">
    <property type="entry name" value="FecR"/>
    <property type="match status" value="1"/>
</dbReference>
<dbReference type="GO" id="GO:0016989">
    <property type="term" value="F:sigma factor antagonist activity"/>
    <property type="evidence" value="ECO:0007669"/>
    <property type="project" value="TreeGrafter"/>
</dbReference>
<evidence type="ECO:0000313" key="4">
    <source>
        <dbReference type="EMBL" id="RXK83216.1"/>
    </source>
</evidence>
<accession>A0A4Q1D5G8</accession>
<dbReference type="Gene3D" id="2.60.120.1440">
    <property type="match status" value="1"/>
</dbReference>
<feature type="transmembrane region" description="Helical" evidence="1">
    <location>
        <begin position="129"/>
        <end position="148"/>
    </location>
</feature>
<evidence type="ECO:0000313" key="5">
    <source>
        <dbReference type="Proteomes" id="UP000290545"/>
    </source>
</evidence>
<name>A0A4Q1D5G8_9BACT</name>